<dbReference type="EMBL" id="CP110257">
    <property type="protein sequence ID" value="UZD56393.1"/>
    <property type="molecule type" value="Genomic_DNA"/>
</dbReference>
<name>A0ABY6MWJ2_9BURK</name>
<feature type="domain" description="Response regulatory" evidence="11">
    <location>
        <begin position="650"/>
        <end position="763"/>
    </location>
</feature>
<protein>
    <recommendedName>
        <fullName evidence="2">histidine kinase</fullName>
        <ecNumber evidence="2">2.7.13.3</ecNumber>
    </recommendedName>
</protein>
<dbReference type="Proteomes" id="UP001163266">
    <property type="component" value="Chromosome"/>
</dbReference>
<feature type="region of interest" description="Disordered" evidence="8">
    <location>
        <begin position="309"/>
        <end position="330"/>
    </location>
</feature>
<dbReference type="Gene3D" id="1.10.287.130">
    <property type="match status" value="1"/>
</dbReference>
<keyword evidence="4" id="KW-0808">Transferase</keyword>
<dbReference type="InterPro" id="IPR005467">
    <property type="entry name" value="His_kinase_dom"/>
</dbReference>
<evidence type="ECO:0000256" key="1">
    <source>
        <dbReference type="ARBA" id="ARBA00000085"/>
    </source>
</evidence>
<keyword evidence="3 7" id="KW-0597">Phosphoprotein</keyword>
<dbReference type="CDD" id="cd00156">
    <property type="entry name" value="REC"/>
    <property type="match status" value="1"/>
</dbReference>
<organism evidence="12 13">
    <name type="scientific">Caldimonas aquatica</name>
    <dbReference type="NCBI Taxonomy" id="376175"/>
    <lineage>
        <taxon>Bacteria</taxon>
        <taxon>Pseudomonadati</taxon>
        <taxon>Pseudomonadota</taxon>
        <taxon>Betaproteobacteria</taxon>
        <taxon>Burkholderiales</taxon>
        <taxon>Sphaerotilaceae</taxon>
        <taxon>Caldimonas</taxon>
    </lineage>
</organism>
<dbReference type="InterPro" id="IPR003018">
    <property type="entry name" value="GAF"/>
</dbReference>
<feature type="domain" description="Response regulatory" evidence="11">
    <location>
        <begin position="772"/>
        <end position="888"/>
    </location>
</feature>
<dbReference type="EC" id="2.7.13.3" evidence="2"/>
<keyword evidence="6" id="KW-0902">Two-component regulatory system</keyword>
<evidence type="ECO:0000256" key="9">
    <source>
        <dbReference type="SAM" id="Phobius"/>
    </source>
</evidence>
<dbReference type="Gene3D" id="3.30.450.40">
    <property type="match status" value="1"/>
</dbReference>
<proteinExistence type="predicted"/>
<dbReference type="SMART" id="SM00388">
    <property type="entry name" value="HisKA"/>
    <property type="match status" value="1"/>
</dbReference>
<feature type="modified residue" description="4-aspartylphosphate" evidence="7">
    <location>
        <position position="699"/>
    </location>
</feature>
<dbReference type="SUPFAM" id="SSF47384">
    <property type="entry name" value="Homodimeric domain of signal transducing histidine kinase"/>
    <property type="match status" value="1"/>
</dbReference>
<dbReference type="Pfam" id="PF00072">
    <property type="entry name" value="Response_reg"/>
    <property type="match status" value="3"/>
</dbReference>
<feature type="modified residue" description="4-aspartylphosphate" evidence="7">
    <location>
        <position position="821"/>
    </location>
</feature>
<dbReference type="InterPro" id="IPR001789">
    <property type="entry name" value="Sig_transdc_resp-reg_receiver"/>
</dbReference>
<dbReference type="SUPFAM" id="SSF52172">
    <property type="entry name" value="CheY-like"/>
    <property type="match status" value="3"/>
</dbReference>
<dbReference type="InterPro" id="IPR004358">
    <property type="entry name" value="Sig_transdc_His_kin-like_C"/>
</dbReference>
<comment type="catalytic activity">
    <reaction evidence="1">
        <text>ATP + protein L-histidine = ADP + protein N-phospho-L-histidine.</text>
        <dbReference type="EC" id="2.7.13.3"/>
    </reaction>
</comment>
<evidence type="ECO:0000313" key="13">
    <source>
        <dbReference type="Proteomes" id="UP001163266"/>
    </source>
</evidence>
<dbReference type="SMART" id="SM00387">
    <property type="entry name" value="HATPase_c"/>
    <property type="match status" value="1"/>
</dbReference>
<dbReference type="CDD" id="cd17546">
    <property type="entry name" value="REC_hyHK_CKI1_RcsC-like"/>
    <property type="match status" value="1"/>
</dbReference>
<feature type="transmembrane region" description="Helical" evidence="9">
    <location>
        <begin position="54"/>
        <end position="73"/>
    </location>
</feature>
<feature type="compositionally biased region" description="Low complexity" evidence="8">
    <location>
        <begin position="620"/>
        <end position="629"/>
    </location>
</feature>
<evidence type="ECO:0000256" key="2">
    <source>
        <dbReference type="ARBA" id="ARBA00012438"/>
    </source>
</evidence>
<feature type="domain" description="Histidine kinase" evidence="10">
    <location>
        <begin position="373"/>
        <end position="593"/>
    </location>
</feature>
<feature type="compositionally biased region" description="Polar residues" evidence="8">
    <location>
        <begin position="316"/>
        <end position="330"/>
    </location>
</feature>
<dbReference type="Pfam" id="PF00512">
    <property type="entry name" value="HisKA"/>
    <property type="match status" value="1"/>
</dbReference>
<dbReference type="PANTHER" id="PTHR45339:SF1">
    <property type="entry name" value="HYBRID SIGNAL TRANSDUCTION HISTIDINE KINASE J"/>
    <property type="match status" value="1"/>
</dbReference>
<evidence type="ECO:0000256" key="4">
    <source>
        <dbReference type="ARBA" id="ARBA00022679"/>
    </source>
</evidence>
<dbReference type="Gene3D" id="3.30.565.10">
    <property type="entry name" value="Histidine kinase-like ATPase, C-terminal domain"/>
    <property type="match status" value="1"/>
</dbReference>
<dbReference type="InterPro" id="IPR036890">
    <property type="entry name" value="HATPase_C_sf"/>
</dbReference>
<dbReference type="SUPFAM" id="SSF55781">
    <property type="entry name" value="GAF domain-like"/>
    <property type="match status" value="1"/>
</dbReference>
<dbReference type="CDD" id="cd00082">
    <property type="entry name" value="HisKA"/>
    <property type="match status" value="1"/>
</dbReference>
<evidence type="ECO:0000256" key="6">
    <source>
        <dbReference type="ARBA" id="ARBA00023012"/>
    </source>
</evidence>
<dbReference type="InterPro" id="IPR011006">
    <property type="entry name" value="CheY-like_superfamily"/>
</dbReference>
<dbReference type="CDD" id="cd16922">
    <property type="entry name" value="HATPase_EvgS-ArcB-TorS-like"/>
    <property type="match status" value="1"/>
</dbReference>
<dbReference type="PROSITE" id="PS50109">
    <property type="entry name" value="HIS_KIN"/>
    <property type="match status" value="1"/>
</dbReference>
<keyword evidence="5" id="KW-0418">Kinase</keyword>
<dbReference type="Gene3D" id="3.40.50.2300">
    <property type="match status" value="3"/>
</dbReference>
<dbReference type="InterPro" id="IPR003661">
    <property type="entry name" value="HisK_dim/P_dom"/>
</dbReference>
<dbReference type="RefSeq" id="WP_264894377.1">
    <property type="nucleotide sequence ID" value="NZ_CP110257.1"/>
</dbReference>
<feature type="region of interest" description="Disordered" evidence="8">
    <location>
        <begin position="620"/>
        <end position="644"/>
    </location>
</feature>
<feature type="transmembrane region" description="Helical" evidence="9">
    <location>
        <begin position="12"/>
        <end position="42"/>
    </location>
</feature>
<sequence length="1037" mass="113166">MAAEGNRLHLLVHLLIVAGVFATFAVDAVTPVGLSYWVLYLIPLGLCLWQPHAGLPYAVAAVSTVLLVVGLFISPAGDLSLLAASGNRIAGAVALWFTADMARRMVIARAKEHAALWRQAGMSQVTQALVGEQTLHELADAVAGAVARYVGAAVAVLYRLEGGQLREAGGYALPADRAPQSIAPGRGLAGEVARDGGVRWVDGLPSGYLQVQSGLGVGDTQAVLLMALTADRRVVGVLELGFVGTASRVDALRELARDLQEPVGQALRSAVYRQQLVELLEETQRQSEELQAQQEELRVANEELEQQARALQESQNALEEQQSQLEQTNAQLEERTHELERQKQELLVAQQALRLNAARLEAASRHKSEFLANMSHELRTPLNSALILAKLLADNREGTLTEEQVKYARSIHAANSDLLALINDILDLSKIEAGHIDIQAEPVSIEAVVRNLKATFEPVAQTKGLAFHVRSAARAPSTLLTDEMRLMQVLKNLLSNAFKFTEQGEVELVIRPHGEGRVAFDVRDTGVGIAPEQHEVIFEAFRQADGSTSRKYGGTGLGLSISRELAHRLGGRITVASAPGRGSTFTLELPLAWREPEGAQVPRASPAATAPSSLPAAAAPGLAAAGVPRTQASASEPQDDRQRLSRPHRLILVVEDDPHFSRVLYELVHEMDFDCVIATTGAEAIGLAREFKPNGVLLDIGLPDQSGLGVLEQLKRDPATRHIPVHVVSLHDKTQTALELGAIGYALKPVDRERLVEAVRRIEERLRKQVHRVLVVEDDQALRESIALLLKSTQADITTVGTVREALDCLGRHTYDCMVMDLALPDGSGYELLERLAPGTDCSFPPVIVYTGRAVSADEEQRLRKYSRSIIIKGARSPERLLDEVTLFLHSVESALPPDQQRLLRQARQRDAVLEGRRILLVEDDIRNVFALSSALEPLGVKLDIARNGREALARLERDSDVDLVLMDIMMPEMDGLTATREIRARPELSKLPIIALTAKAMADDRLRCIEAGADDYVAKPIDIDRLVSLCRVWIRK</sequence>
<dbReference type="PRINTS" id="PR00344">
    <property type="entry name" value="BCTRLSENSOR"/>
</dbReference>
<keyword evidence="9" id="KW-1133">Transmembrane helix</keyword>
<dbReference type="Pfam" id="PF02518">
    <property type="entry name" value="HATPase_c"/>
    <property type="match status" value="1"/>
</dbReference>
<dbReference type="Pfam" id="PF13185">
    <property type="entry name" value="GAF_2"/>
    <property type="match status" value="1"/>
</dbReference>
<keyword evidence="9" id="KW-0812">Transmembrane</keyword>
<evidence type="ECO:0000256" key="8">
    <source>
        <dbReference type="SAM" id="MobiDB-lite"/>
    </source>
</evidence>
<accession>A0ABY6MWJ2</accession>
<evidence type="ECO:0000259" key="11">
    <source>
        <dbReference type="PROSITE" id="PS50110"/>
    </source>
</evidence>
<dbReference type="InterPro" id="IPR003594">
    <property type="entry name" value="HATPase_dom"/>
</dbReference>
<dbReference type="InterPro" id="IPR029016">
    <property type="entry name" value="GAF-like_dom_sf"/>
</dbReference>
<feature type="modified residue" description="4-aspartylphosphate" evidence="7">
    <location>
        <position position="968"/>
    </location>
</feature>
<dbReference type="PROSITE" id="PS50110">
    <property type="entry name" value="RESPONSE_REGULATORY"/>
    <property type="match status" value="3"/>
</dbReference>
<evidence type="ECO:0000313" key="12">
    <source>
        <dbReference type="EMBL" id="UZD56393.1"/>
    </source>
</evidence>
<keyword evidence="9" id="KW-0472">Membrane</keyword>
<evidence type="ECO:0000259" key="10">
    <source>
        <dbReference type="PROSITE" id="PS50109"/>
    </source>
</evidence>
<dbReference type="InterPro" id="IPR036097">
    <property type="entry name" value="HisK_dim/P_sf"/>
</dbReference>
<feature type="domain" description="Response regulatory" evidence="11">
    <location>
        <begin position="918"/>
        <end position="1035"/>
    </location>
</feature>
<dbReference type="SMART" id="SM00065">
    <property type="entry name" value="GAF"/>
    <property type="match status" value="1"/>
</dbReference>
<evidence type="ECO:0000256" key="5">
    <source>
        <dbReference type="ARBA" id="ARBA00022777"/>
    </source>
</evidence>
<gene>
    <name evidence="12" type="ORF">OMP39_07475</name>
</gene>
<dbReference type="SUPFAM" id="SSF55874">
    <property type="entry name" value="ATPase domain of HSP90 chaperone/DNA topoisomerase II/histidine kinase"/>
    <property type="match status" value="1"/>
</dbReference>
<dbReference type="SMART" id="SM00448">
    <property type="entry name" value="REC"/>
    <property type="match status" value="3"/>
</dbReference>
<reference evidence="12" key="1">
    <citation type="submission" date="2022-10" db="EMBL/GenBank/DDBJ databases">
        <title>Complete genome sequence of Schlegelella aquatica LMG 23380.</title>
        <authorList>
            <person name="Musilova J."/>
            <person name="Kourilova X."/>
            <person name="Bezdicek M."/>
            <person name="Hermankova K."/>
            <person name="Obruca S."/>
            <person name="Sedlar K."/>
        </authorList>
    </citation>
    <scope>NUCLEOTIDE SEQUENCE</scope>
    <source>
        <strain evidence="12">LMG 23380</strain>
    </source>
</reference>
<evidence type="ECO:0000256" key="7">
    <source>
        <dbReference type="PROSITE-ProRule" id="PRU00169"/>
    </source>
</evidence>
<evidence type="ECO:0000256" key="3">
    <source>
        <dbReference type="ARBA" id="ARBA00022553"/>
    </source>
</evidence>
<keyword evidence="13" id="KW-1185">Reference proteome</keyword>
<dbReference type="PANTHER" id="PTHR45339">
    <property type="entry name" value="HYBRID SIGNAL TRANSDUCTION HISTIDINE KINASE J"/>
    <property type="match status" value="1"/>
</dbReference>